<evidence type="ECO:0000313" key="9">
    <source>
        <dbReference type="EMBL" id="SDJ81594.1"/>
    </source>
</evidence>
<dbReference type="PANTHER" id="PTHR11669">
    <property type="entry name" value="REPLICATION FACTOR C / DNA POLYMERASE III GAMMA-TAU SUBUNIT"/>
    <property type="match status" value="1"/>
</dbReference>
<keyword evidence="6" id="KW-0239">DNA-directed DNA polymerase</keyword>
<dbReference type="NCBIfam" id="TIGR00678">
    <property type="entry name" value="holB"/>
    <property type="match status" value="1"/>
</dbReference>
<evidence type="ECO:0000256" key="5">
    <source>
        <dbReference type="ARBA" id="ARBA00022705"/>
    </source>
</evidence>
<dbReference type="GO" id="GO:0003677">
    <property type="term" value="F:DNA binding"/>
    <property type="evidence" value="ECO:0007669"/>
    <property type="project" value="InterPro"/>
</dbReference>
<dbReference type="InterPro" id="IPR004622">
    <property type="entry name" value="DNA_pol_HolB"/>
</dbReference>
<dbReference type="InterPro" id="IPR015199">
    <property type="entry name" value="DNA_pol_III_delta_C"/>
</dbReference>
<dbReference type="Pfam" id="PF09115">
    <property type="entry name" value="DNApol3-delta_C"/>
    <property type="match status" value="1"/>
</dbReference>
<gene>
    <name evidence="9" type="ORF">SAMN05660472_00033</name>
</gene>
<sequence>MAFKAILGQERLIESLKGALNRQQLTHAYLIEGQRGLGKARIAHELAKAICCRAEGRKPCNQCNSCRKAEHQSHPEIKWLQEEGSIKIEAIRELQKNFQMKPYEGTKKVWIISDAGKMTTQAQNALLKTLEEPPQHGTILLITTNGNSLLPTITSRCQRLKLLSVALEKIQSYLMEEKNVDEKEAKVLAAFSNGVIGKALQLLEDEEFKERRQRIMVITRDIVDKKTIYLLENLEYFNEEKTNIEEILEIMTGWYRDLLIYKDTQKKDLVINIDALEEISYQTSKLTLKNIKEMLFIIESTKSNLKSNANFQMTIEVMLLDLKQKTQ</sequence>
<dbReference type="OrthoDB" id="9810148at2"/>
<accession>A0A1G8WTL6</accession>
<dbReference type="EMBL" id="FNFP01000001">
    <property type="protein sequence ID" value="SDJ81594.1"/>
    <property type="molecule type" value="Genomic_DNA"/>
</dbReference>
<evidence type="ECO:0000256" key="1">
    <source>
        <dbReference type="ARBA" id="ARBA00012417"/>
    </source>
</evidence>
<keyword evidence="4" id="KW-0548">Nucleotidyltransferase</keyword>
<dbReference type="RefSeq" id="WP_090548582.1">
    <property type="nucleotide sequence ID" value="NZ_FNFP01000001.1"/>
</dbReference>
<name>A0A1G8WTL6_9FIRM</name>
<dbReference type="GO" id="GO:0008408">
    <property type="term" value="F:3'-5' exonuclease activity"/>
    <property type="evidence" value="ECO:0007669"/>
    <property type="project" value="InterPro"/>
</dbReference>
<dbReference type="Gene3D" id="3.40.50.300">
    <property type="entry name" value="P-loop containing nucleotide triphosphate hydrolases"/>
    <property type="match status" value="1"/>
</dbReference>
<dbReference type="GO" id="GO:0003887">
    <property type="term" value="F:DNA-directed DNA polymerase activity"/>
    <property type="evidence" value="ECO:0007669"/>
    <property type="project" value="UniProtKB-KW"/>
</dbReference>
<organism evidence="9 10">
    <name type="scientific">Natronincola ferrireducens</name>
    <dbReference type="NCBI Taxonomy" id="393762"/>
    <lineage>
        <taxon>Bacteria</taxon>
        <taxon>Bacillati</taxon>
        <taxon>Bacillota</taxon>
        <taxon>Clostridia</taxon>
        <taxon>Peptostreptococcales</taxon>
        <taxon>Natronincolaceae</taxon>
        <taxon>Natronincola</taxon>
    </lineage>
</organism>
<reference evidence="9 10" key="1">
    <citation type="submission" date="2016-10" db="EMBL/GenBank/DDBJ databases">
        <authorList>
            <person name="de Groot N.N."/>
        </authorList>
    </citation>
    <scope>NUCLEOTIDE SEQUENCE [LARGE SCALE GENOMIC DNA]</scope>
    <source>
        <strain evidence="9 10">DSM 18346</strain>
    </source>
</reference>
<proteinExistence type="predicted"/>
<dbReference type="AlphaFoldDB" id="A0A1G8WTL6"/>
<keyword evidence="5" id="KW-0235">DNA replication</keyword>
<evidence type="ECO:0000313" key="10">
    <source>
        <dbReference type="Proteomes" id="UP000198718"/>
    </source>
</evidence>
<evidence type="ECO:0000259" key="8">
    <source>
        <dbReference type="Pfam" id="PF09115"/>
    </source>
</evidence>
<dbReference type="Pfam" id="PF13177">
    <property type="entry name" value="DNA_pol3_delta2"/>
    <property type="match status" value="1"/>
</dbReference>
<dbReference type="Proteomes" id="UP000198718">
    <property type="component" value="Unassembled WGS sequence"/>
</dbReference>
<dbReference type="InterPro" id="IPR050238">
    <property type="entry name" value="DNA_Rep/Repair_Clamp_Loader"/>
</dbReference>
<dbReference type="SUPFAM" id="SSF52540">
    <property type="entry name" value="P-loop containing nucleoside triphosphate hydrolases"/>
    <property type="match status" value="1"/>
</dbReference>
<evidence type="ECO:0000256" key="4">
    <source>
        <dbReference type="ARBA" id="ARBA00022695"/>
    </source>
</evidence>
<dbReference type="GO" id="GO:0009360">
    <property type="term" value="C:DNA polymerase III complex"/>
    <property type="evidence" value="ECO:0007669"/>
    <property type="project" value="InterPro"/>
</dbReference>
<keyword evidence="3" id="KW-0808">Transferase</keyword>
<feature type="domain" description="DNA polymerase III delta subunit C-terminal" evidence="8">
    <location>
        <begin position="208"/>
        <end position="323"/>
    </location>
</feature>
<dbReference type="PANTHER" id="PTHR11669:SF8">
    <property type="entry name" value="DNA POLYMERASE III SUBUNIT DELTA"/>
    <property type="match status" value="1"/>
</dbReference>
<evidence type="ECO:0000256" key="7">
    <source>
        <dbReference type="ARBA" id="ARBA00049244"/>
    </source>
</evidence>
<dbReference type="InterPro" id="IPR027417">
    <property type="entry name" value="P-loop_NTPase"/>
</dbReference>
<evidence type="ECO:0000256" key="3">
    <source>
        <dbReference type="ARBA" id="ARBA00022679"/>
    </source>
</evidence>
<comment type="catalytic activity">
    <reaction evidence="7">
        <text>DNA(n) + a 2'-deoxyribonucleoside 5'-triphosphate = DNA(n+1) + diphosphate</text>
        <dbReference type="Rhea" id="RHEA:22508"/>
        <dbReference type="Rhea" id="RHEA-COMP:17339"/>
        <dbReference type="Rhea" id="RHEA-COMP:17340"/>
        <dbReference type="ChEBI" id="CHEBI:33019"/>
        <dbReference type="ChEBI" id="CHEBI:61560"/>
        <dbReference type="ChEBI" id="CHEBI:173112"/>
        <dbReference type="EC" id="2.7.7.7"/>
    </reaction>
</comment>
<dbReference type="GO" id="GO:0006261">
    <property type="term" value="P:DNA-templated DNA replication"/>
    <property type="evidence" value="ECO:0007669"/>
    <property type="project" value="TreeGrafter"/>
</dbReference>
<dbReference type="EC" id="2.7.7.7" evidence="1"/>
<protein>
    <recommendedName>
        <fullName evidence="2">DNA polymerase III subunit delta'</fullName>
        <ecNumber evidence="1">2.7.7.7</ecNumber>
    </recommendedName>
</protein>
<evidence type="ECO:0000256" key="6">
    <source>
        <dbReference type="ARBA" id="ARBA00022932"/>
    </source>
</evidence>
<dbReference type="FunFam" id="3.40.50.300:FF:001255">
    <property type="entry name" value="DNA polymerase III subunit delta"/>
    <property type="match status" value="1"/>
</dbReference>
<dbReference type="STRING" id="393762.SAMN05660472_00033"/>
<evidence type="ECO:0000256" key="2">
    <source>
        <dbReference type="ARBA" id="ARBA00014363"/>
    </source>
</evidence>
<keyword evidence="10" id="KW-1185">Reference proteome</keyword>